<evidence type="ECO:0000256" key="4">
    <source>
        <dbReference type="ARBA" id="ARBA00022737"/>
    </source>
</evidence>
<dbReference type="PROSITE" id="PS50082">
    <property type="entry name" value="WD_REPEATS_2"/>
    <property type="match status" value="1"/>
</dbReference>
<evidence type="ECO:0000313" key="11">
    <source>
        <dbReference type="Proteomes" id="UP000678393"/>
    </source>
</evidence>
<feature type="domain" description="PPIase cyclophilin-type" evidence="9">
    <location>
        <begin position="471"/>
        <end position="626"/>
    </location>
</feature>
<dbReference type="SUPFAM" id="SSF50891">
    <property type="entry name" value="Cyclophilin-like"/>
    <property type="match status" value="1"/>
</dbReference>
<keyword evidence="4" id="KW-0677">Repeat</keyword>
<dbReference type="InterPro" id="IPR036322">
    <property type="entry name" value="WD40_repeat_dom_sf"/>
</dbReference>
<evidence type="ECO:0000256" key="1">
    <source>
        <dbReference type="ARBA" id="ARBA00000971"/>
    </source>
</evidence>
<sequence>MAEKQKSPENLETKRTAKQETTNEEDSDDGWIGPNPNEAVKAKKQKTLAFEQVYLDGLPCAEYYEKSYMHRDIVTHVAVSKSGFIITASCDGHVKFWKKCEDAGIEFVKHFRSHLGTIEDLTLSPNGELCATVSSDKNAKVFDVINFDMINMLKLGFHPECAGWLYRAGDPISVLAVAEKDTTSIYIYDGRGTGTALTVLEKIHFAPVILIQYNPHLELAVSADKKGNLEYWTGPKGDYSFPRNLSWEYKTDTDLYEFMKCKCEIVSLTFSPNGQLMATLATDRKIRIFRVSTGKLWKVLDESIQQFTELQQMKQQIPHMEFSRRLAVEKDLEKSPSYRTCNLVFDESGYFLLYATLMGIKVINLHTNKCQRWLGKTENIRFLHLGLFQGAGKAKQPMDAEMTASDNPILQNVFVDPILVCTAFKKSRFYLFSRREPDNSHSFESERDVFNEKPSKEEIVAATQDAAYMGVSDSCIIHTTLGDLHCKIFAKECPKTAENFCAHSRNGFYNNHLFHRVIKGFMIQTGDPLGNGTGGESIWGGEFEDEFHPNLRHDRPYTLSMANAGPNTNGSQFFITVVPTPWLDNKHTVFGRVVKGMEVVQTISNVKVNPKTDKPYDDIRIISITLK</sequence>
<evidence type="ECO:0000256" key="8">
    <source>
        <dbReference type="SAM" id="MobiDB-lite"/>
    </source>
</evidence>
<feature type="region of interest" description="Disordered" evidence="8">
    <location>
        <begin position="1"/>
        <end position="35"/>
    </location>
</feature>
<dbReference type="Gene3D" id="2.40.100.10">
    <property type="entry name" value="Cyclophilin-like"/>
    <property type="match status" value="1"/>
</dbReference>
<dbReference type="PANTHER" id="PTHR45625:SF4">
    <property type="entry name" value="PEPTIDYLPROLYL ISOMERASE DOMAIN AND WD REPEAT-CONTAINING PROTEIN 1"/>
    <property type="match status" value="1"/>
</dbReference>
<proteinExistence type="predicted"/>
<reference evidence="10" key="1">
    <citation type="submission" date="2021-04" db="EMBL/GenBank/DDBJ databases">
        <authorList>
            <consortium name="Molecular Ecology Group"/>
        </authorList>
    </citation>
    <scope>NUCLEOTIDE SEQUENCE</scope>
</reference>
<dbReference type="AlphaFoldDB" id="A0A8S3YIW2"/>
<dbReference type="CDD" id="cd01927">
    <property type="entry name" value="cyclophilin_WD40"/>
    <property type="match status" value="1"/>
</dbReference>
<dbReference type="FunFam" id="2.130.10.10:FF:000471">
    <property type="entry name" value="Peptidylprolyl isomerase domain and WD repeat-containing protein"/>
    <property type="match status" value="1"/>
</dbReference>
<dbReference type="OrthoDB" id="10264753at2759"/>
<evidence type="ECO:0000256" key="3">
    <source>
        <dbReference type="ARBA" id="ARBA00022574"/>
    </source>
</evidence>
<dbReference type="FunFam" id="2.40.100.10:FF:000003">
    <property type="entry name" value="Peptidylprolyl isomerase domain and WD repeat-containing 1"/>
    <property type="match status" value="1"/>
</dbReference>
<evidence type="ECO:0000256" key="2">
    <source>
        <dbReference type="ARBA" id="ARBA00013194"/>
    </source>
</evidence>
<evidence type="ECO:0000256" key="5">
    <source>
        <dbReference type="ARBA" id="ARBA00023110"/>
    </source>
</evidence>
<dbReference type="PRINTS" id="PR00153">
    <property type="entry name" value="CSAPPISMRASE"/>
</dbReference>
<evidence type="ECO:0000259" key="9">
    <source>
        <dbReference type="PROSITE" id="PS50072"/>
    </source>
</evidence>
<feature type="repeat" description="WD" evidence="7">
    <location>
        <begin position="111"/>
        <end position="152"/>
    </location>
</feature>
<dbReference type="InterPro" id="IPR015943">
    <property type="entry name" value="WD40/YVTN_repeat-like_dom_sf"/>
</dbReference>
<comment type="caution">
    <text evidence="10">The sequence shown here is derived from an EMBL/GenBank/DDBJ whole genome shotgun (WGS) entry which is preliminary data.</text>
</comment>
<dbReference type="PANTHER" id="PTHR45625">
    <property type="entry name" value="PEPTIDYL-PROLYL CIS-TRANS ISOMERASE-RELATED"/>
    <property type="match status" value="1"/>
</dbReference>
<gene>
    <name evidence="10" type="ORF">CUNI_LOCUS2222</name>
</gene>
<dbReference type="Gene3D" id="2.130.10.10">
    <property type="entry name" value="YVTN repeat-like/Quinoprotein amine dehydrogenase"/>
    <property type="match status" value="2"/>
</dbReference>
<dbReference type="InterPro" id="IPR002130">
    <property type="entry name" value="Cyclophilin-type_PPIase_dom"/>
</dbReference>
<keyword evidence="6" id="KW-0413">Isomerase</keyword>
<keyword evidence="5" id="KW-0697">Rotamase</keyword>
<dbReference type="SUPFAM" id="SSF50978">
    <property type="entry name" value="WD40 repeat-like"/>
    <property type="match status" value="1"/>
</dbReference>
<dbReference type="SMART" id="SM00320">
    <property type="entry name" value="WD40"/>
    <property type="match status" value="4"/>
</dbReference>
<dbReference type="Pfam" id="PF00400">
    <property type="entry name" value="WD40"/>
    <property type="match status" value="3"/>
</dbReference>
<keyword evidence="11" id="KW-1185">Reference proteome</keyword>
<dbReference type="InterPro" id="IPR044666">
    <property type="entry name" value="Cyclophilin_A-like"/>
</dbReference>
<evidence type="ECO:0000256" key="6">
    <source>
        <dbReference type="ARBA" id="ARBA00023235"/>
    </source>
</evidence>
<organism evidence="10 11">
    <name type="scientific">Candidula unifasciata</name>
    <dbReference type="NCBI Taxonomy" id="100452"/>
    <lineage>
        <taxon>Eukaryota</taxon>
        <taxon>Metazoa</taxon>
        <taxon>Spiralia</taxon>
        <taxon>Lophotrochozoa</taxon>
        <taxon>Mollusca</taxon>
        <taxon>Gastropoda</taxon>
        <taxon>Heterobranchia</taxon>
        <taxon>Euthyneura</taxon>
        <taxon>Panpulmonata</taxon>
        <taxon>Eupulmonata</taxon>
        <taxon>Stylommatophora</taxon>
        <taxon>Helicina</taxon>
        <taxon>Helicoidea</taxon>
        <taxon>Geomitridae</taxon>
        <taxon>Candidula</taxon>
    </lineage>
</organism>
<dbReference type="InterPro" id="IPR029000">
    <property type="entry name" value="Cyclophilin-like_dom_sf"/>
</dbReference>
<protein>
    <recommendedName>
        <fullName evidence="2">peptidylprolyl isomerase</fullName>
        <ecNumber evidence="2">5.2.1.8</ecNumber>
    </recommendedName>
</protein>
<keyword evidence="3 7" id="KW-0853">WD repeat</keyword>
<comment type="catalytic activity">
    <reaction evidence="1">
        <text>[protein]-peptidylproline (omega=180) = [protein]-peptidylproline (omega=0)</text>
        <dbReference type="Rhea" id="RHEA:16237"/>
        <dbReference type="Rhea" id="RHEA-COMP:10747"/>
        <dbReference type="Rhea" id="RHEA-COMP:10748"/>
        <dbReference type="ChEBI" id="CHEBI:83833"/>
        <dbReference type="ChEBI" id="CHEBI:83834"/>
        <dbReference type="EC" id="5.2.1.8"/>
    </reaction>
</comment>
<dbReference type="GO" id="GO:0003755">
    <property type="term" value="F:peptidyl-prolyl cis-trans isomerase activity"/>
    <property type="evidence" value="ECO:0007669"/>
    <property type="project" value="UniProtKB-KW"/>
</dbReference>
<evidence type="ECO:0000256" key="7">
    <source>
        <dbReference type="PROSITE-ProRule" id="PRU00221"/>
    </source>
</evidence>
<accession>A0A8S3YIW2</accession>
<evidence type="ECO:0000313" key="10">
    <source>
        <dbReference type="EMBL" id="CAG5116664.1"/>
    </source>
</evidence>
<feature type="compositionally biased region" description="Basic and acidic residues" evidence="8">
    <location>
        <begin position="1"/>
        <end position="18"/>
    </location>
</feature>
<dbReference type="EMBL" id="CAJHNH020000284">
    <property type="protein sequence ID" value="CAG5116664.1"/>
    <property type="molecule type" value="Genomic_DNA"/>
</dbReference>
<dbReference type="PROSITE" id="PS50072">
    <property type="entry name" value="CSA_PPIASE_2"/>
    <property type="match status" value="1"/>
</dbReference>
<dbReference type="InterPro" id="IPR001680">
    <property type="entry name" value="WD40_rpt"/>
</dbReference>
<name>A0A8S3YIW2_9EUPU</name>
<dbReference type="GO" id="GO:0005634">
    <property type="term" value="C:nucleus"/>
    <property type="evidence" value="ECO:0007669"/>
    <property type="project" value="UniProtKB-ARBA"/>
</dbReference>
<dbReference type="Pfam" id="PF00160">
    <property type="entry name" value="Pro_isomerase"/>
    <property type="match status" value="1"/>
</dbReference>
<dbReference type="Proteomes" id="UP000678393">
    <property type="component" value="Unassembled WGS sequence"/>
</dbReference>
<dbReference type="EC" id="5.2.1.8" evidence="2"/>